<dbReference type="AlphaFoldDB" id="A0A9P7QPZ5"/>
<protein>
    <recommendedName>
        <fullName evidence="1">BTB domain-containing protein</fullName>
    </recommendedName>
</protein>
<dbReference type="PROSITE" id="PS50097">
    <property type="entry name" value="BTB"/>
    <property type="match status" value="1"/>
</dbReference>
<dbReference type="SMART" id="SM00225">
    <property type="entry name" value="BTB"/>
    <property type="match status" value="1"/>
</dbReference>
<evidence type="ECO:0000259" key="1">
    <source>
        <dbReference type="PROSITE" id="PS50097"/>
    </source>
</evidence>
<evidence type="ECO:0000313" key="3">
    <source>
        <dbReference type="Proteomes" id="UP000707071"/>
    </source>
</evidence>
<keyword evidence="3" id="KW-1185">Reference proteome</keyword>
<dbReference type="InterPro" id="IPR003131">
    <property type="entry name" value="T1-type_BTB"/>
</dbReference>
<dbReference type="EMBL" id="SRRH01000034">
    <property type="protein sequence ID" value="KAG6301921.1"/>
    <property type="molecule type" value="Genomic_DNA"/>
</dbReference>
<feature type="domain" description="BTB" evidence="1">
    <location>
        <begin position="84"/>
        <end position="151"/>
    </location>
</feature>
<proteinExistence type="predicted"/>
<sequence>MITLLTHTVKAAARRAFLPKSQRMFNTSFQPGRPSFGEQGVLEASVMPASIIKPLTDAAPIPNSRASDTAALDTAASDTGASHTRIKLLVGERTFITTRTTLIRESQFFSRHFSGPWAEPPQDGIYFVDADPALFEHILRYLRQSVFPLFYRQSIGHNLGLYAALRKEAEFFQIQRLQTWLSQGQYLDAVHEKKGWKVVNMDRLDPDRLDSRRVVTHGTSRLPLIYVKGGR</sequence>
<dbReference type="GO" id="GO:0051260">
    <property type="term" value="P:protein homooligomerization"/>
    <property type="evidence" value="ECO:0007669"/>
    <property type="project" value="InterPro"/>
</dbReference>
<dbReference type="SUPFAM" id="SSF54695">
    <property type="entry name" value="POZ domain"/>
    <property type="match status" value="1"/>
</dbReference>
<gene>
    <name evidence="2" type="ORF">E4U09_004244</name>
</gene>
<dbReference type="InterPro" id="IPR000210">
    <property type="entry name" value="BTB/POZ_dom"/>
</dbReference>
<dbReference type="PANTHER" id="PTHR11145">
    <property type="entry name" value="BTB/POZ DOMAIN-CONTAINING ADAPTER FOR CUL3-MEDIATED RHOA DEGRADATION PROTEIN FAMILY MEMBER"/>
    <property type="match status" value="1"/>
</dbReference>
<comment type="caution">
    <text evidence="2">The sequence shown here is derived from an EMBL/GenBank/DDBJ whole genome shotgun (WGS) entry which is preliminary data.</text>
</comment>
<organism evidence="2 3">
    <name type="scientific">Claviceps aff. purpurea</name>
    <dbReference type="NCBI Taxonomy" id="1967640"/>
    <lineage>
        <taxon>Eukaryota</taxon>
        <taxon>Fungi</taxon>
        <taxon>Dikarya</taxon>
        <taxon>Ascomycota</taxon>
        <taxon>Pezizomycotina</taxon>
        <taxon>Sordariomycetes</taxon>
        <taxon>Hypocreomycetidae</taxon>
        <taxon>Hypocreales</taxon>
        <taxon>Clavicipitaceae</taxon>
        <taxon>Claviceps</taxon>
    </lineage>
</organism>
<dbReference type="PANTHER" id="PTHR11145:SF8">
    <property type="entry name" value="RE57120P"/>
    <property type="match status" value="1"/>
</dbReference>
<dbReference type="Pfam" id="PF02214">
    <property type="entry name" value="BTB_2"/>
    <property type="match status" value="1"/>
</dbReference>
<dbReference type="InterPro" id="IPR045068">
    <property type="entry name" value="BACURD1-3"/>
</dbReference>
<accession>A0A9P7QPZ5</accession>
<dbReference type="Proteomes" id="UP000707071">
    <property type="component" value="Unassembled WGS sequence"/>
</dbReference>
<evidence type="ECO:0000313" key="2">
    <source>
        <dbReference type="EMBL" id="KAG6301921.1"/>
    </source>
</evidence>
<dbReference type="Gene3D" id="3.30.710.10">
    <property type="entry name" value="Potassium Channel Kv1.1, Chain A"/>
    <property type="match status" value="1"/>
</dbReference>
<reference evidence="2 3" key="1">
    <citation type="journal article" date="2020" name="bioRxiv">
        <title>Whole genome comparisons of ergot fungi reveals the divergence and evolution of species within the genus Claviceps are the result of varying mechanisms driving genome evolution and host range expansion.</title>
        <authorList>
            <person name="Wyka S.A."/>
            <person name="Mondo S.J."/>
            <person name="Liu M."/>
            <person name="Dettman J."/>
            <person name="Nalam V."/>
            <person name="Broders K.D."/>
        </authorList>
    </citation>
    <scope>NUCLEOTIDE SEQUENCE [LARGE SCALE GENOMIC DNA]</scope>
    <source>
        <strain evidence="2 3">Clav52</strain>
    </source>
</reference>
<name>A0A9P7QPZ5_9HYPO</name>
<dbReference type="InterPro" id="IPR011333">
    <property type="entry name" value="SKP1/BTB/POZ_sf"/>
</dbReference>